<keyword evidence="10" id="KW-1185">Reference proteome</keyword>
<dbReference type="Pfam" id="PF02321">
    <property type="entry name" value="OEP"/>
    <property type="match status" value="2"/>
</dbReference>
<comment type="subcellular location">
    <subcellularLocation>
        <location evidence="1">Cell outer membrane</location>
    </subcellularLocation>
</comment>
<evidence type="ECO:0000256" key="6">
    <source>
        <dbReference type="ARBA" id="ARBA00023136"/>
    </source>
</evidence>
<organism evidence="9 10">
    <name type="scientific">Salinicola acroporae</name>
    <dbReference type="NCBI Taxonomy" id="1541440"/>
    <lineage>
        <taxon>Bacteria</taxon>
        <taxon>Pseudomonadati</taxon>
        <taxon>Pseudomonadota</taxon>
        <taxon>Gammaproteobacteria</taxon>
        <taxon>Oceanospirillales</taxon>
        <taxon>Halomonadaceae</taxon>
        <taxon>Salinicola</taxon>
    </lineage>
</organism>
<protein>
    <submittedName>
        <fullName evidence="9">Type I secretion protein TolC</fullName>
    </submittedName>
</protein>
<comment type="caution">
    <text evidence="9">The sequence shown here is derived from an EMBL/GenBank/DDBJ whole genome shotgun (WGS) entry which is preliminary data.</text>
</comment>
<dbReference type="PANTHER" id="PTHR30026">
    <property type="entry name" value="OUTER MEMBRANE PROTEIN TOLC"/>
    <property type="match status" value="1"/>
</dbReference>
<proteinExistence type="inferred from homology"/>
<dbReference type="InterPro" id="IPR003423">
    <property type="entry name" value="OMP_efflux"/>
</dbReference>
<feature type="region of interest" description="Disordered" evidence="8">
    <location>
        <begin position="488"/>
        <end position="509"/>
    </location>
</feature>
<evidence type="ECO:0000256" key="2">
    <source>
        <dbReference type="ARBA" id="ARBA00007613"/>
    </source>
</evidence>
<dbReference type="PANTHER" id="PTHR30026:SF20">
    <property type="entry name" value="OUTER MEMBRANE PROTEIN TOLC"/>
    <property type="match status" value="1"/>
</dbReference>
<name>A0ABT6I3Q9_9GAMM</name>
<evidence type="ECO:0000256" key="3">
    <source>
        <dbReference type="ARBA" id="ARBA00022448"/>
    </source>
</evidence>
<dbReference type="InterPro" id="IPR051906">
    <property type="entry name" value="TolC-like"/>
</dbReference>
<dbReference type="Gene3D" id="1.20.1600.10">
    <property type="entry name" value="Outer membrane efflux proteins (OEP)"/>
    <property type="match status" value="1"/>
</dbReference>
<dbReference type="Proteomes" id="UP001162135">
    <property type="component" value="Unassembled WGS sequence"/>
</dbReference>
<evidence type="ECO:0000256" key="5">
    <source>
        <dbReference type="ARBA" id="ARBA00022692"/>
    </source>
</evidence>
<evidence type="ECO:0000313" key="9">
    <source>
        <dbReference type="EMBL" id="MDH4572314.1"/>
    </source>
</evidence>
<keyword evidence="4" id="KW-1134">Transmembrane beta strand</keyword>
<sequence>MPAWTRVVGLVSSSVPNDRKCPDVASHFVAVAFPLRHAISLLVAAAFAPAAHAADLLTITQDALEHSATLNSSRSTFKSTEAGQDVERGDLLPQISATGSAYRYNSLESQSYANSAAAGSSSTSTSGEDYNGTSLGVNVTQALFDATNWYEYEQSKKQVGQQALQLEIDQQQLLYDVSEAYFEILRAKEVLDARQAQEKAIGRQLEQANEQFSVGLVAITDVNEAKAAFDSARAQRIAAKNDLQVSFETLERLTGQQYASIASLDDELPIQPPAPANRDDWVDMALASSPSIQYAQAAVDVAKSGVDIARSGHLPTLDAFADYSYSDNDRDELRGHNEDVQVGVQANLPIYTGGSTSASVRQNTYSLEATQYDFEDQRRFTTQQVRSLFTQVGNDVESVDAQREAIVSSRSALEATRAGYEVGTRNIVDVLDAEQSLYESISDYADARYTYVTDLLQLRQQAGVLSLEVIRGTNRWLSDSKPVSLTSVDDADMSAVDDIGKRPTPPSMP</sequence>
<evidence type="ECO:0000256" key="7">
    <source>
        <dbReference type="ARBA" id="ARBA00023237"/>
    </source>
</evidence>
<reference evidence="9" key="2">
    <citation type="submission" date="2017-11" db="EMBL/GenBank/DDBJ databases">
        <authorList>
            <person name="Das S.K."/>
        </authorList>
    </citation>
    <scope>NUCLEOTIDE SEQUENCE</scope>
    <source>
        <strain evidence="9">S4-41</strain>
    </source>
</reference>
<keyword evidence="5" id="KW-0812">Transmembrane</keyword>
<keyword evidence="3" id="KW-0813">Transport</keyword>
<evidence type="ECO:0000256" key="1">
    <source>
        <dbReference type="ARBA" id="ARBA00004442"/>
    </source>
</evidence>
<evidence type="ECO:0000256" key="4">
    <source>
        <dbReference type="ARBA" id="ARBA00022452"/>
    </source>
</evidence>
<reference evidence="9" key="1">
    <citation type="journal article" date="2015" name="Antonie Van Leeuwenhoek">
        <title>Comparative 16S rRNA signatures and multilocus sequence analysis for the genus Salinicola and description of Salinicola acroporae sp. nov., isolated from coral Acropora digitifera.</title>
        <authorList>
            <person name="Lepcha R.T."/>
            <person name="Poddar A."/>
            <person name="Schumann P."/>
            <person name="Das S.K."/>
        </authorList>
    </citation>
    <scope>NUCLEOTIDE SEQUENCE</scope>
    <source>
        <strain evidence="9">S4-41</strain>
    </source>
</reference>
<evidence type="ECO:0000313" key="10">
    <source>
        <dbReference type="Proteomes" id="UP001162135"/>
    </source>
</evidence>
<gene>
    <name evidence="9" type="ORF">CUR86_07450</name>
</gene>
<dbReference type="SUPFAM" id="SSF56954">
    <property type="entry name" value="Outer membrane efflux proteins (OEP)"/>
    <property type="match status" value="1"/>
</dbReference>
<evidence type="ECO:0000256" key="8">
    <source>
        <dbReference type="SAM" id="MobiDB-lite"/>
    </source>
</evidence>
<dbReference type="EMBL" id="PGFS01000001">
    <property type="protein sequence ID" value="MDH4572314.1"/>
    <property type="molecule type" value="Genomic_DNA"/>
</dbReference>
<keyword evidence="7" id="KW-0998">Cell outer membrane</keyword>
<dbReference type="InterPro" id="IPR010130">
    <property type="entry name" value="T1SS_OMP_TolC"/>
</dbReference>
<comment type="similarity">
    <text evidence="2">Belongs to the outer membrane factor (OMF) (TC 1.B.17) family.</text>
</comment>
<keyword evidence="6" id="KW-0472">Membrane</keyword>
<accession>A0ABT6I3Q9</accession>
<dbReference type="NCBIfam" id="TIGR01844">
    <property type="entry name" value="type_I_sec_TolC"/>
    <property type="match status" value="1"/>
</dbReference>